<organism evidence="1 2">
    <name type="scientific">Geobacter anodireducens</name>
    <dbReference type="NCBI Taxonomy" id="1340425"/>
    <lineage>
        <taxon>Bacteria</taxon>
        <taxon>Pseudomonadati</taxon>
        <taxon>Thermodesulfobacteriota</taxon>
        <taxon>Desulfuromonadia</taxon>
        <taxon>Geobacterales</taxon>
        <taxon>Geobacteraceae</taxon>
        <taxon>Geobacter</taxon>
    </lineage>
</organism>
<dbReference type="Proteomes" id="UP000618926">
    <property type="component" value="Unassembled WGS sequence"/>
</dbReference>
<evidence type="ECO:0008006" key="3">
    <source>
        <dbReference type="Google" id="ProtNLM"/>
    </source>
</evidence>
<sequence>MSIQQFFDKALQNLNRRKSNYLGDRTLYIGASDIGTCPRKVIKGKLEPVEHTTRTLMRMNRGHLAEDLLAKIFTAGGAKFEQQMEVIHHVQPFKAHLDFVFLGRGKDAGMHVVEVKSVDGIPDEPYPTWIDQLHFQLGLLRDHYPKARIGGSVLAVDVNAGAVHEFGGYAPQPEVYEYLLNRGVHMLAALHGEEEPQIEVGILCGYCDYRHDCPAFCGETITVPPEVDHMAQRYAELSEGKAEIDREMKYLKGEIITFFGDRFRGNTEHVTIVVSTIGPSETVDSKLLQSDFPEIYGQVRKPRAGYTKLEVKELKRQKLKTAA</sequence>
<proteinExistence type="predicted"/>
<reference evidence="1 2" key="1">
    <citation type="submission" date="2020-10" db="EMBL/GenBank/DDBJ databases">
        <title>Investigation of anaerobic biodegradation of phenanthrene by a sulfate-dependent Geobacter anodireducens strain PheS2.</title>
        <authorList>
            <person name="Zhang Z."/>
        </authorList>
    </citation>
    <scope>NUCLEOTIDE SEQUENCE [LARGE SCALE GENOMIC DNA]</scope>
    <source>
        <strain evidence="1 2">PheS2</strain>
    </source>
</reference>
<evidence type="ECO:0000313" key="1">
    <source>
        <dbReference type="EMBL" id="MBE2889135.1"/>
    </source>
</evidence>
<accession>A0ABR9NXZ0</accession>
<name>A0ABR9NXZ0_9BACT</name>
<protein>
    <recommendedName>
        <fullName evidence="3">DUF83 domain-containing protein</fullName>
    </recommendedName>
</protein>
<dbReference type="RefSeq" id="WP_192905850.1">
    <property type="nucleotide sequence ID" value="NZ_JADBFD010000022.1"/>
</dbReference>
<dbReference type="EMBL" id="JADBFD010000022">
    <property type="protein sequence ID" value="MBE2889135.1"/>
    <property type="molecule type" value="Genomic_DNA"/>
</dbReference>
<gene>
    <name evidence="1" type="ORF">IIE05_14310</name>
</gene>
<comment type="caution">
    <text evidence="1">The sequence shown here is derived from an EMBL/GenBank/DDBJ whole genome shotgun (WGS) entry which is preliminary data.</text>
</comment>
<dbReference type="Gene3D" id="3.90.320.10">
    <property type="match status" value="1"/>
</dbReference>
<keyword evidence="2" id="KW-1185">Reference proteome</keyword>
<dbReference type="InterPro" id="IPR011604">
    <property type="entry name" value="PDDEXK-like_dom_sf"/>
</dbReference>
<evidence type="ECO:0000313" key="2">
    <source>
        <dbReference type="Proteomes" id="UP000618926"/>
    </source>
</evidence>